<dbReference type="AlphaFoldDB" id="A0AAW0D042"/>
<comment type="caution">
    <text evidence="2">The sequence shown here is derived from an EMBL/GenBank/DDBJ whole genome shotgun (WGS) entry which is preliminary data.</text>
</comment>
<feature type="region of interest" description="Disordered" evidence="1">
    <location>
        <begin position="25"/>
        <end position="65"/>
    </location>
</feature>
<evidence type="ECO:0000313" key="3">
    <source>
        <dbReference type="Proteomes" id="UP001383192"/>
    </source>
</evidence>
<dbReference type="EMBL" id="JAYKXP010000026">
    <property type="protein sequence ID" value="KAK7044165.1"/>
    <property type="molecule type" value="Genomic_DNA"/>
</dbReference>
<dbReference type="Proteomes" id="UP001383192">
    <property type="component" value="Unassembled WGS sequence"/>
</dbReference>
<sequence length="180" mass="19770">MLQAAQRFVHSFCVHVIFTDNPDLPESSCGGASSNSKPPPVLETPAPPPAEEETAETKPLRPLTSLKWPYVPEESAYPNPLERDDPKPLQLRHYEAIATSQGIRTILTKNAGLRDTLRDIDKLKGGEREDALQRALGVHALGKRDGEVGEETLALRKFAEAVEAAVRGDKVDALGLRWED</sequence>
<reference evidence="2 3" key="1">
    <citation type="submission" date="2024-01" db="EMBL/GenBank/DDBJ databases">
        <title>A draft genome for a cacao thread blight-causing isolate of Paramarasmius palmivorus.</title>
        <authorList>
            <person name="Baruah I.K."/>
            <person name="Bukari Y."/>
            <person name="Amoako-Attah I."/>
            <person name="Meinhardt L.W."/>
            <person name="Bailey B.A."/>
            <person name="Cohen S.P."/>
        </authorList>
    </citation>
    <scope>NUCLEOTIDE SEQUENCE [LARGE SCALE GENOMIC DNA]</scope>
    <source>
        <strain evidence="2 3">GH-12</strain>
    </source>
</reference>
<accession>A0AAW0D042</accession>
<evidence type="ECO:0000256" key="1">
    <source>
        <dbReference type="SAM" id="MobiDB-lite"/>
    </source>
</evidence>
<name>A0AAW0D042_9AGAR</name>
<evidence type="ECO:0000313" key="2">
    <source>
        <dbReference type="EMBL" id="KAK7044165.1"/>
    </source>
</evidence>
<proteinExistence type="predicted"/>
<protein>
    <submittedName>
        <fullName evidence="2">Uncharacterized protein</fullName>
    </submittedName>
</protein>
<feature type="compositionally biased region" description="Pro residues" evidence="1">
    <location>
        <begin position="37"/>
        <end position="49"/>
    </location>
</feature>
<keyword evidence="3" id="KW-1185">Reference proteome</keyword>
<organism evidence="2 3">
    <name type="scientific">Paramarasmius palmivorus</name>
    <dbReference type="NCBI Taxonomy" id="297713"/>
    <lineage>
        <taxon>Eukaryota</taxon>
        <taxon>Fungi</taxon>
        <taxon>Dikarya</taxon>
        <taxon>Basidiomycota</taxon>
        <taxon>Agaricomycotina</taxon>
        <taxon>Agaricomycetes</taxon>
        <taxon>Agaricomycetidae</taxon>
        <taxon>Agaricales</taxon>
        <taxon>Marasmiineae</taxon>
        <taxon>Marasmiaceae</taxon>
        <taxon>Paramarasmius</taxon>
    </lineage>
</organism>
<gene>
    <name evidence="2" type="ORF">VNI00_007885</name>
</gene>